<protein>
    <submittedName>
        <fullName evidence="1">SipW-dependent-type signal peptide-containing protein</fullName>
    </submittedName>
</protein>
<organism evidence="1 2">
    <name type="scientific">Microbacterium galbinum</name>
    <dbReference type="NCBI Taxonomy" id="2851646"/>
    <lineage>
        <taxon>Bacteria</taxon>
        <taxon>Bacillati</taxon>
        <taxon>Actinomycetota</taxon>
        <taxon>Actinomycetes</taxon>
        <taxon>Micrococcales</taxon>
        <taxon>Microbacteriaceae</taxon>
        <taxon>Microbacterium</taxon>
    </lineage>
</organism>
<sequence>MQTRRAMREAKRLRSRRIRAVLAGGLVFGVGAAMTLAAWNDSEYATATFTAGRFDIVGATDGATFSSHATTGAAATLSFAVAPTAMVPGTTTYALFSVKTANPSGAGTLQLTAGTPSGTGLATHLTYGVRLVPTAATPSQSCTAATYAAASASTSIVVADGSALTTNGAATGTVPQAVTANGGNQLNYCVAVTLPTTAVNAAQGLTMTQTWQIQGTST</sequence>
<reference evidence="1 2" key="1">
    <citation type="submission" date="2021-06" db="EMBL/GenBank/DDBJ databases">
        <title>Genome-based taxonomic framework of Microbacterium strains isolated from marine environment, the description of four new species and reclassification of four preexisting species.</title>
        <authorList>
            <person name="Lee S.D."/>
            <person name="Kim S.-M."/>
            <person name="Byeon Y.-S."/>
            <person name="Yang H.L."/>
            <person name="Kim I.S."/>
        </authorList>
    </citation>
    <scope>NUCLEOTIDE SEQUENCE [LARGE SCALE GENOMIC DNA]</scope>
    <source>
        <strain evidence="1 2">SSW1-36</strain>
    </source>
</reference>
<dbReference type="Proteomes" id="UP000831963">
    <property type="component" value="Chromosome"/>
</dbReference>
<accession>A0ABY4IL96</accession>
<dbReference type="EMBL" id="CP078077">
    <property type="protein sequence ID" value="UPL13402.1"/>
    <property type="molecule type" value="Genomic_DNA"/>
</dbReference>
<dbReference type="InterPro" id="IPR023833">
    <property type="entry name" value="Signal_pept_SipW-depend-type"/>
</dbReference>
<name>A0ABY4IL96_9MICO</name>
<evidence type="ECO:0000313" key="1">
    <source>
        <dbReference type="EMBL" id="UPL13402.1"/>
    </source>
</evidence>
<gene>
    <name evidence="1" type="ORF">KV396_02480</name>
</gene>
<dbReference type="RefSeq" id="WP_247956721.1">
    <property type="nucleotide sequence ID" value="NZ_CP078077.1"/>
</dbReference>
<evidence type="ECO:0000313" key="2">
    <source>
        <dbReference type="Proteomes" id="UP000831963"/>
    </source>
</evidence>
<keyword evidence="2" id="KW-1185">Reference proteome</keyword>
<proteinExistence type="predicted"/>
<dbReference type="NCBIfam" id="TIGR04088">
    <property type="entry name" value="cognate_SipW"/>
    <property type="match status" value="1"/>
</dbReference>